<keyword evidence="5 8" id="KW-0521">NADP</keyword>
<feature type="binding site" evidence="9">
    <location>
        <position position="119"/>
    </location>
    <ligand>
        <name>FAD</name>
        <dbReference type="ChEBI" id="CHEBI:57692"/>
    </ligand>
</feature>
<dbReference type="GO" id="GO:0016491">
    <property type="term" value="F:oxidoreductase activity"/>
    <property type="evidence" value="ECO:0007669"/>
    <property type="project" value="UniProtKB-KW"/>
</dbReference>
<dbReference type="InterPro" id="IPR021163">
    <property type="entry name" value="Ferredox_Rdtase_adrenod"/>
</dbReference>
<dbReference type="GeneID" id="73381694"/>
<dbReference type="EC" id="1.18.1.6" evidence="8"/>
<dbReference type="Proteomes" id="UP001202479">
    <property type="component" value="Unassembled WGS sequence"/>
</dbReference>
<keyword evidence="4 8" id="KW-0274">FAD</keyword>
<evidence type="ECO:0000256" key="3">
    <source>
        <dbReference type="ARBA" id="ARBA00022630"/>
    </source>
</evidence>
<dbReference type="PRINTS" id="PR00368">
    <property type="entry name" value="FADPNR"/>
</dbReference>
<evidence type="ECO:0000256" key="7">
    <source>
        <dbReference type="ARBA" id="ARBA00048933"/>
    </source>
</evidence>
<feature type="binding site" evidence="9">
    <location>
        <begin position="429"/>
        <end position="431"/>
    </location>
    <ligand>
        <name>FAD</name>
        <dbReference type="ChEBI" id="CHEBI:57692"/>
    </ligand>
</feature>
<dbReference type="EMBL" id="JAHUZD010000137">
    <property type="protein sequence ID" value="KAI3403190.2"/>
    <property type="molecule type" value="Genomic_DNA"/>
</dbReference>
<dbReference type="PANTHER" id="PTHR48467">
    <property type="entry name" value="GLUTAMATE SYNTHASE 1 [NADH], CHLOROPLASTIC-LIKE"/>
    <property type="match status" value="1"/>
</dbReference>
<dbReference type="PIRSF" id="PIRSF000362">
    <property type="entry name" value="FNR"/>
    <property type="match status" value="1"/>
</dbReference>
<evidence type="ECO:0000256" key="10">
    <source>
        <dbReference type="PIRSR" id="PIRSR000362-2"/>
    </source>
</evidence>
<dbReference type="RefSeq" id="XP_049178937.1">
    <property type="nucleotide sequence ID" value="XM_049325480.1"/>
</dbReference>
<evidence type="ECO:0000256" key="5">
    <source>
        <dbReference type="ARBA" id="ARBA00022857"/>
    </source>
</evidence>
<feature type="binding site" evidence="9">
    <location>
        <position position="57"/>
    </location>
    <ligand>
        <name>FAD</name>
        <dbReference type="ChEBI" id="CHEBI:57692"/>
    </ligand>
</feature>
<feature type="binding site" evidence="10">
    <location>
        <position position="254"/>
    </location>
    <ligand>
        <name>NADP(+)</name>
        <dbReference type="ChEBI" id="CHEBI:58349"/>
    </ligand>
</feature>
<dbReference type="Gene3D" id="3.40.50.720">
    <property type="entry name" value="NAD(P)-binding Rossmann-like Domain"/>
    <property type="match status" value="1"/>
</dbReference>
<feature type="domain" description="FAD/NAD(P)-binding" evidence="11">
    <location>
        <begin position="24"/>
        <end position="258"/>
    </location>
</feature>
<dbReference type="SUPFAM" id="SSF51971">
    <property type="entry name" value="Nucleotide-binding domain"/>
    <property type="match status" value="1"/>
</dbReference>
<feature type="binding site" evidence="10">
    <location>
        <begin position="197"/>
        <end position="200"/>
    </location>
    <ligand>
        <name>NADP(+)</name>
        <dbReference type="ChEBI" id="CHEBI:58349"/>
    </ligand>
</feature>
<dbReference type="PANTHER" id="PTHR48467:SF1">
    <property type="entry name" value="GLUTAMATE SYNTHASE 1 [NADH], CHLOROPLASTIC-LIKE"/>
    <property type="match status" value="1"/>
</dbReference>
<comment type="cofactor">
    <cofactor evidence="1 8 9">
        <name>FAD</name>
        <dbReference type="ChEBI" id="CHEBI:57692"/>
    </cofactor>
</comment>
<gene>
    <name evidence="12" type="ORF">KGF56_004079</name>
</gene>
<comment type="catalytic activity">
    <reaction evidence="7 8">
        <text>2 reduced [adrenodoxin] + NADP(+) + H(+) = 2 oxidized [adrenodoxin] + NADPH</text>
        <dbReference type="Rhea" id="RHEA:42312"/>
        <dbReference type="Rhea" id="RHEA-COMP:9998"/>
        <dbReference type="Rhea" id="RHEA-COMP:9999"/>
        <dbReference type="ChEBI" id="CHEBI:15378"/>
        <dbReference type="ChEBI" id="CHEBI:33737"/>
        <dbReference type="ChEBI" id="CHEBI:33738"/>
        <dbReference type="ChEBI" id="CHEBI:57783"/>
        <dbReference type="ChEBI" id="CHEBI:58349"/>
        <dbReference type="EC" id="1.18.1.6"/>
    </reaction>
</comment>
<keyword evidence="8" id="KW-0496">Mitochondrion</keyword>
<evidence type="ECO:0000256" key="6">
    <source>
        <dbReference type="ARBA" id="ARBA00023002"/>
    </source>
</evidence>
<dbReference type="Gene3D" id="3.50.50.60">
    <property type="entry name" value="FAD/NAD(P)-binding domain"/>
    <property type="match status" value="1"/>
</dbReference>
<dbReference type="AlphaFoldDB" id="A0AAI9WWG3"/>
<feature type="binding site" evidence="9">
    <location>
        <position position="65"/>
    </location>
    <ligand>
        <name>FAD</name>
        <dbReference type="ChEBI" id="CHEBI:57692"/>
    </ligand>
</feature>
<organism evidence="12 13">
    <name type="scientific">Candida oxycetoniae</name>
    <dbReference type="NCBI Taxonomy" id="497107"/>
    <lineage>
        <taxon>Eukaryota</taxon>
        <taxon>Fungi</taxon>
        <taxon>Dikarya</taxon>
        <taxon>Ascomycota</taxon>
        <taxon>Saccharomycotina</taxon>
        <taxon>Pichiomycetes</taxon>
        <taxon>Debaryomycetaceae</taxon>
        <taxon>Candida/Lodderomyces clade</taxon>
        <taxon>Candida</taxon>
    </lineage>
</organism>
<accession>A0AAI9WWG3</accession>
<protein>
    <recommendedName>
        <fullName evidence="8">NADPH:adrenodoxin oxidoreductase, mitochondrial</fullName>
        <ecNumber evidence="8">1.18.1.6</ecNumber>
    </recommendedName>
</protein>
<keyword evidence="13" id="KW-1185">Reference proteome</keyword>
<dbReference type="InterPro" id="IPR055275">
    <property type="entry name" value="Ferredox_Rdtase"/>
</dbReference>
<dbReference type="GO" id="GO:0005739">
    <property type="term" value="C:mitochondrion"/>
    <property type="evidence" value="ECO:0007669"/>
    <property type="project" value="UniProtKB-SubCell"/>
</dbReference>
<dbReference type="Pfam" id="PF07992">
    <property type="entry name" value="Pyr_redox_2"/>
    <property type="match status" value="1"/>
</dbReference>
<feature type="binding site" evidence="9">
    <location>
        <position position="422"/>
    </location>
    <ligand>
        <name>FAD</name>
        <dbReference type="ChEBI" id="CHEBI:57692"/>
    </ligand>
</feature>
<comment type="similarity">
    <text evidence="2 8">Belongs to the ferredoxin--NADP reductase type 1 family.</text>
</comment>
<evidence type="ECO:0000256" key="2">
    <source>
        <dbReference type="ARBA" id="ARBA00008312"/>
    </source>
</evidence>
<keyword evidence="3 8" id="KW-0285">Flavoprotein</keyword>
<name>A0AAI9WWG3_9ASCO</name>
<evidence type="ECO:0000256" key="9">
    <source>
        <dbReference type="PIRSR" id="PIRSR000362-1"/>
    </source>
</evidence>
<feature type="binding site" evidence="10">
    <location>
        <begin position="242"/>
        <end position="243"/>
    </location>
    <ligand>
        <name>NADP(+)</name>
        <dbReference type="ChEBI" id="CHEBI:58349"/>
    </ligand>
</feature>
<evidence type="ECO:0000256" key="8">
    <source>
        <dbReference type="PIRNR" id="PIRNR000362"/>
    </source>
</evidence>
<proteinExistence type="inferred from homology"/>
<dbReference type="InterPro" id="IPR036188">
    <property type="entry name" value="FAD/NAD-bd_sf"/>
</dbReference>
<comment type="caution">
    <text evidence="12">The sequence shown here is derived from an EMBL/GenBank/DDBJ whole genome shotgun (WGS) entry which is preliminary data.</text>
</comment>
<evidence type="ECO:0000313" key="13">
    <source>
        <dbReference type="Proteomes" id="UP001202479"/>
    </source>
</evidence>
<evidence type="ECO:0000313" key="12">
    <source>
        <dbReference type="EMBL" id="KAI3403190.2"/>
    </source>
</evidence>
<keyword evidence="6 8" id="KW-0560">Oxidoreductase</keyword>
<sequence length="514" mass="57926">MTFLRYPSPRYFSQCSRRFSTPIKVAIVGTGPGGFYTAHHLLNKSSADKVIHIDFFEKLPTPFGLSRYGVAPDHPEVKNCEEFLTNLMKHFKLSSSSASASALKQEQRHKVRFLGNVEVGKDLKLANLEKYYNSIVLAYGSTSSDNKLSIPGSNLPGVIPARQFVNWYNGHPDCYKKGEEYIPPALEKIEDVTIIGNGNVAIDVARILLADPKRHWAQTDIAVDAEKLLEQSKVKNVRIVARRGILESAFSNKELRELLELKDAKFLPLSQPELLQVLATKKLDRVAKRRLSLLEKYNNTLETTSNKDKRTWSLEYLQSPVEFLAADNGKLEATKFVKNKAIDDPLLPGQIAPTDEHVVVKNELVILSIGYQGTPIGGFEELGIWFDKNKLHNKGGRVLLKKSAGENDANLTYKKGWYTSGWIKNGPKGAIATTMMDSFDTAENILKDLTNGNYIQVDDGQDILESDELPKEKEIVYWSNWEKLNEYELEKGKELGKQRYKVCNKQDMLNVCKA</sequence>
<dbReference type="InterPro" id="IPR023753">
    <property type="entry name" value="FAD/NAD-binding_dom"/>
</dbReference>
<feature type="binding site" evidence="10">
    <location>
        <position position="429"/>
    </location>
    <ligand>
        <name>NADP(+)</name>
        <dbReference type="ChEBI" id="CHEBI:58349"/>
    </ligand>
</feature>
<reference evidence="12" key="1">
    <citation type="journal article" date="2022" name="DNA Res.">
        <title>Genome analysis of five recently described species of the CUG-Ser clade uncovers Candida theae as a new hybrid lineage with pathogenic potential in the Candida parapsilosis species complex.</title>
        <authorList>
            <person name="Mixao V."/>
            <person name="Del Olmo V."/>
            <person name="Hegedusova E."/>
            <person name="Saus E."/>
            <person name="Pryszcz L."/>
            <person name="Cillingova A."/>
            <person name="Nosek J."/>
            <person name="Gabaldon T."/>
        </authorList>
    </citation>
    <scope>NUCLEOTIDE SEQUENCE</scope>
    <source>
        <strain evidence="12">CBS 10844</strain>
    </source>
</reference>
<evidence type="ECO:0000256" key="4">
    <source>
        <dbReference type="ARBA" id="ARBA00022827"/>
    </source>
</evidence>
<evidence type="ECO:0000256" key="1">
    <source>
        <dbReference type="ARBA" id="ARBA00001974"/>
    </source>
</evidence>
<comment type="subcellular location">
    <subcellularLocation>
        <location evidence="8">Mitochondrion</location>
    </subcellularLocation>
</comment>
<evidence type="ECO:0000259" key="11">
    <source>
        <dbReference type="Pfam" id="PF07992"/>
    </source>
</evidence>